<proteinExistence type="inferred from homology"/>
<dbReference type="GO" id="GO:0047598">
    <property type="term" value="F:7-dehydrocholesterol reductase activity"/>
    <property type="evidence" value="ECO:0007669"/>
    <property type="project" value="UniProtKB-EC"/>
</dbReference>
<keyword evidence="5 21" id="KW-0812">Transmembrane</keyword>
<comment type="subcellular location">
    <subcellularLocation>
        <location evidence="1">Membrane</location>
        <topology evidence="1">Multi-pass membrane protein</topology>
    </subcellularLocation>
</comment>
<evidence type="ECO:0000256" key="15">
    <source>
        <dbReference type="ARBA" id="ARBA00023221"/>
    </source>
</evidence>
<evidence type="ECO:0000256" key="16">
    <source>
        <dbReference type="ARBA" id="ARBA00038851"/>
    </source>
</evidence>
<feature type="transmembrane region" description="Helical" evidence="21">
    <location>
        <begin position="171"/>
        <end position="188"/>
    </location>
</feature>
<feature type="transmembrane region" description="Helical" evidence="21">
    <location>
        <begin position="287"/>
        <end position="304"/>
    </location>
</feature>
<dbReference type="EMBL" id="JPKZ01001475">
    <property type="protein sequence ID" value="KHN81696.1"/>
    <property type="molecule type" value="Genomic_DNA"/>
</dbReference>
<dbReference type="STRING" id="6265.A0A0B2VDV2"/>
<feature type="region of interest" description="Disordered" evidence="20">
    <location>
        <begin position="1"/>
        <end position="26"/>
    </location>
</feature>
<evidence type="ECO:0000256" key="17">
    <source>
        <dbReference type="ARBA" id="ARBA00042688"/>
    </source>
</evidence>
<feature type="compositionally biased region" description="Low complexity" evidence="20">
    <location>
        <begin position="7"/>
        <end position="26"/>
    </location>
</feature>
<evidence type="ECO:0000256" key="18">
    <source>
        <dbReference type="ARBA" id="ARBA00047795"/>
    </source>
</evidence>
<keyword evidence="7" id="KW-0521">NADP</keyword>
<evidence type="ECO:0000313" key="23">
    <source>
        <dbReference type="Proteomes" id="UP000031036"/>
    </source>
</evidence>
<evidence type="ECO:0000256" key="4">
    <source>
        <dbReference type="ARBA" id="ARBA00022548"/>
    </source>
</evidence>
<evidence type="ECO:0000313" key="22">
    <source>
        <dbReference type="EMBL" id="KHN81696.1"/>
    </source>
</evidence>
<protein>
    <recommendedName>
        <fullName evidence="16">7-dehydrocholesterol reductase</fullName>
        <ecNumber evidence="16">1.3.1.21</ecNumber>
    </recommendedName>
    <alternativeName>
        <fullName evidence="17">Sterol Delta(7)-reductase</fullName>
    </alternativeName>
</protein>
<comment type="similarity">
    <text evidence="2">Belongs to the ERG4/ERG24 family.</text>
</comment>
<dbReference type="GO" id="GO:0016132">
    <property type="term" value="P:brassinosteroid biosynthetic process"/>
    <property type="evidence" value="ECO:0007669"/>
    <property type="project" value="TreeGrafter"/>
</dbReference>
<evidence type="ECO:0000256" key="1">
    <source>
        <dbReference type="ARBA" id="ARBA00004141"/>
    </source>
</evidence>
<name>A0A0B2VDV2_TOXCA</name>
<feature type="transmembrane region" description="Helical" evidence="21">
    <location>
        <begin position="316"/>
        <end position="336"/>
    </location>
</feature>
<dbReference type="PANTHER" id="PTHR21257">
    <property type="entry name" value="DELTA(14)-STEROL REDUCTASE"/>
    <property type="match status" value="1"/>
</dbReference>
<evidence type="ECO:0000256" key="8">
    <source>
        <dbReference type="ARBA" id="ARBA00022955"/>
    </source>
</evidence>
<keyword evidence="12" id="KW-0443">Lipid metabolism</keyword>
<dbReference type="EC" id="1.3.1.21" evidence="16"/>
<keyword evidence="13 21" id="KW-0472">Membrane</keyword>
<keyword evidence="6" id="KW-0152">Cholesterol biosynthesis</keyword>
<dbReference type="Gene3D" id="1.20.120.1630">
    <property type="match status" value="1"/>
</dbReference>
<evidence type="ECO:0000256" key="10">
    <source>
        <dbReference type="ARBA" id="ARBA00023002"/>
    </source>
</evidence>
<evidence type="ECO:0000256" key="6">
    <source>
        <dbReference type="ARBA" id="ARBA00022778"/>
    </source>
</evidence>
<feature type="transmembrane region" description="Helical" evidence="21">
    <location>
        <begin position="411"/>
        <end position="428"/>
    </location>
</feature>
<feature type="transmembrane region" description="Helical" evidence="21">
    <location>
        <begin position="137"/>
        <end position="159"/>
    </location>
</feature>
<evidence type="ECO:0000256" key="20">
    <source>
        <dbReference type="SAM" id="MobiDB-lite"/>
    </source>
</evidence>
<evidence type="ECO:0000256" key="9">
    <source>
        <dbReference type="ARBA" id="ARBA00022989"/>
    </source>
</evidence>
<keyword evidence="15" id="KW-0753">Steroid metabolism</keyword>
<comment type="catalytic activity">
    <reaction evidence="19">
        <text>7-dehydrodesmosterol + NADPH + H(+) = desmosterol + NADP(+)</text>
        <dbReference type="Rhea" id="RHEA:46740"/>
        <dbReference type="ChEBI" id="CHEBI:15378"/>
        <dbReference type="ChEBI" id="CHEBI:17737"/>
        <dbReference type="ChEBI" id="CHEBI:27910"/>
        <dbReference type="ChEBI" id="CHEBI:57783"/>
        <dbReference type="ChEBI" id="CHEBI:58349"/>
    </reaction>
    <physiologicalReaction direction="left-to-right" evidence="19">
        <dbReference type="Rhea" id="RHEA:46741"/>
    </physiologicalReaction>
</comment>
<dbReference type="OMA" id="VKHPVNL"/>
<evidence type="ECO:0000256" key="21">
    <source>
        <dbReference type="SAM" id="Phobius"/>
    </source>
</evidence>
<evidence type="ECO:0000256" key="13">
    <source>
        <dbReference type="ARBA" id="ARBA00023136"/>
    </source>
</evidence>
<feature type="transmembrane region" description="Helical" evidence="21">
    <location>
        <begin position="103"/>
        <end position="125"/>
    </location>
</feature>
<comment type="catalytic activity">
    <reaction evidence="18">
        <text>cholesterol + NADP(+) = 7-dehydrocholesterol + NADPH + H(+)</text>
        <dbReference type="Rhea" id="RHEA:23984"/>
        <dbReference type="ChEBI" id="CHEBI:15378"/>
        <dbReference type="ChEBI" id="CHEBI:16113"/>
        <dbReference type="ChEBI" id="CHEBI:17759"/>
        <dbReference type="ChEBI" id="CHEBI:57783"/>
        <dbReference type="ChEBI" id="CHEBI:58349"/>
        <dbReference type="EC" id="1.3.1.21"/>
    </reaction>
    <physiologicalReaction direction="right-to-left" evidence="18">
        <dbReference type="Rhea" id="RHEA:23986"/>
    </physiologicalReaction>
</comment>
<keyword evidence="9 21" id="KW-1133">Transmembrane helix</keyword>
<keyword evidence="23" id="KW-1185">Reference proteome</keyword>
<comment type="caution">
    <text evidence="22">The sequence shown here is derived from an EMBL/GenBank/DDBJ whole genome shotgun (WGS) entry which is preliminary data.</text>
</comment>
<keyword evidence="4" id="KW-0153">Cholesterol metabolism</keyword>
<evidence type="ECO:0000256" key="3">
    <source>
        <dbReference type="ARBA" id="ARBA00022516"/>
    </source>
</evidence>
<keyword evidence="8" id="KW-0752">Steroid biosynthesis</keyword>
<evidence type="ECO:0000256" key="19">
    <source>
        <dbReference type="ARBA" id="ARBA00047826"/>
    </source>
</evidence>
<organism evidence="22 23">
    <name type="scientific">Toxocara canis</name>
    <name type="common">Canine roundworm</name>
    <dbReference type="NCBI Taxonomy" id="6265"/>
    <lineage>
        <taxon>Eukaryota</taxon>
        <taxon>Metazoa</taxon>
        <taxon>Ecdysozoa</taxon>
        <taxon>Nematoda</taxon>
        <taxon>Chromadorea</taxon>
        <taxon>Rhabditida</taxon>
        <taxon>Spirurina</taxon>
        <taxon>Ascaridomorpha</taxon>
        <taxon>Ascaridoidea</taxon>
        <taxon>Toxocaridae</taxon>
        <taxon>Toxocara</taxon>
    </lineage>
</organism>
<dbReference type="OrthoDB" id="5326588at2759"/>
<gene>
    <name evidence="22" type="primary">DWF5</name>
    <name evidence="22" type="ORF">Tcan_07200</name>
</gene>
<dbReference type="GO" id="GO:0005789">
    <property type="term" value="C:endoplasmic reticulum membrane"/>
    <property type="evidence" value="ECO:0007669"/>
    <property type="project" value="TreeGrafter"/>
</dbReference>
<feature type="transmembrane region" description="Helical" evidence="21">
    <location>
        <begin position="48"/>
        <end position="70"/>
    </location>
</feature>
<evidence type="ECO:0000256" key="7">
    <source>
        <dbReference type="ARBA" id="ARBA00022857"/>
    </source>
</evidence>
<evidence type="ECO:0000256" key="11">
    <source>
        <dbReference type="ARBA" id="ARBA00023011"/>
    </source>
</evidence>
<dbReference type="GO" id="GO:0006695">
    <property type="term" value="P:cholesterol biosynthetic process"/>
    <property type="evidence" value="ECO:0007669"/>
    <property type="project" value="UniProtKB-KW"/>
</dbReference>
<keyword evidence="10" id="KW-0560">Oxidoreductase</keyword>
<keyword evidence="14" id="KW-1207">Sterol metabolism</keyword>
<dbReference type="Pfam" id="PF01222">
    <property type="entry name" value="ERG4_ERG24"/>
    <property type="match status" value="1"/>
</dbReference>
<keyword evidence="3" id="KW-0444">Lipid biosynthesis</keyword>
<accession>A0A0B2VDV2</accession>
<evidence type="ECO:0000256" key="14">
    <source>
        <dbReference type="ARBA" id="ARBA00023166"/>
    </source>
</evidence>
<evidence type="ECO:0000256" key="2">
    <source>
        <dbReference type="ARBA" id="ARBA00005402"/>
    </source>
</evidence>
<dbReference type="Proteomes" id="UP000031036">
    <property type="component" value="Unassembled WGS sequence"/>
</dbReference>
<keyword evidence="11" id="KW-0756">Sterol biosynthesis</keyword>
<dbReference type="InterPro" id="IPR001171">
    <property type="entry name" value="ERG24_DHCR-like"/>
</dbReference>
<reference evidence="22 23" key="1">
    <citation type="submission" date="2014-11" db="EMBL/GenBank/DDBJ databases">
        <title>Genetic blueprint of the zoonotic pathogen Toxocara canis.</title>
        <authorList>
            <person name="Zhu X.-Q."/>
            <person name="Korhonen P.K."/>
            <person name="Cai H."/>
            <person name="Young N.D."/>
            <person name="Nejsum P."/>
            <person name="von Samson-Himmelstjerna G."/>
            <person name="Boag P.R."/>
            <person name="Tan P."/>
            <person name="Li Q."/>
            <person name="Min J."/>
            <person name="Yang Y."/>
            <person name="Wang X."/>
            <person name="Fang X."/>
            <person name="Hall R.S."/>
            <person name="Hofmann A."/>
            <person name="Sternberg P.W."/>
            <person name="Jex A.R."/>
            <person name="Gasser R.B."/>
        </authorList>
    </citation>
    <scope>NUCLEOTIDE SEQUENCE [LARGE SCALE GENOMIC DNA]</scope>
    <source>
        <strain evidence="22">PN_DK_2014</strain>
    </source>
</reference>
<dbReference type="AlphaFoldDB" id="A0A0B2VDV2"/>
<evidence type="ECO:0000256" key="5">
    <source>
        <dbReference type="ARBA" id="ARBA00022692"/>
    </source>
</evidence>
<evidence type="ECO:0000256" key="12">
    <source>
        <dbReference type="ARBA" id="ARBA00023098"/>
    </source>
</evidence>
<sequence length="459" mass="52612">MLRNNRRSSLGGSSISLSSSSRKSSINPKDIERIQAALQKKRQISSQLILCILLFAPIFIFCYNCALLEYEGSLLKLLSDLFSGHRAFSRILPMPVNATAWKVIAFVVLLQFIFSLVLPYDYVIILNTSGEREWRRINGFWSCLLILLLYVMGSGLGFYKGSIIYTHWTDILAVLNVLAIALVVMLYAKYQLTEGTKFDPVYDMYFGCELAPTLFDIDIKHFVTYRIAFTLYPLYIISSLYQSYFVHGRISDGLVVCAVLQLTYIAKTQWLEHLHFSRLDAQLDKAGFYRIWGVLVFLPILYLTPVTVMTIDGTSLPSMVCLLLSAVGLMSIYVTADIDRQRFNFRNANGHAKIWGKDPYFITAKFKRDNGEVATNLILGSGWWGLSRHLNYAIEWLTFASWSILPGSTTFLHYLPLIFLAIFLWTRMMRDESRCLAKYGHSWIQHTNRVPFLLIPSLY</sequence>
<dbReference type="PANTHER" id="PTHR21257:SF38">
    <property type="entry name" value="7-DEHYDROCHOLESTEROL REDUCTASE"/>
    <property type="match status" value="1"/>
</dbReference>